<comment type="caution">
    <text evidence="1">The sequence shown here is derived from an EMBL/GenBank/DDBJ whole genome shotgun (WGS) entry which is preliminary data.</text>
</comment>
<evidence type="ECO:0000313" key="1">
    <source>
        <dbReference type="EMBL" id="GBE82095.1"/>
    </source>
</evidence>
<gene>
    <name evidence="1" type="ORF">SCP_0404740</name>
</gene>
<sequence length="145" mass="16285">MTEVFHSSMPSRTRVEWHLSCEFKERGSIPLKNIPFSLSSRSLAVSSEPWSTACVSKLLLVCGVAALHVEGAAGHFTGSTLVVHLRVVNKRLLQVLAVTLAAREGVMDYEESHEDDRKRSVHFAREGVMDYEEPYEDVAERKRSL</sequence>
<name>A0A401GJ13_9APHY</name>
<dbReference type="Proteomes" id="UP000287166">
    <property type="component" value="Unassembled WGS sequence"/>
</dbReference>
<keyword evidence="2" id="KW-1185">Reference proteome</keyword>
<evidence type="ECO:0000313" key="2">
    <source>
        <dbReference type="Proteomes" id="UP000287166"/>
    </source>
</evidence>
<proteinExistence type="predicted"/>
<dbReference type="EMBL" id="BFAD01000004">
    <property type="protein sequence ID" value="GBE82095.1"/>
    <property type="molecule type" value="Genomic_DNA"/>
</dbReference>
<dbReference type="RefSeq" id="XP_027613008.1">
    <property type="nucleotide sequence ID" value="XM_027757207.1"/>
</dbReference>
<organism evidence="1 2">
    <name type="scientific">Sparassis crispa</name>
    <dbReference type="NCBI Taxonomy" id="139825"/>
    <lineage>
        <taxon>Eukaryota</taxon>
        <taxon>Fungi</taxon>
        <taxon>Dikarya</taxon>
        <taxon>Basidiomycota</taxon>
        <taxon>Agaricomycotina</taxon>
        <taxon>Agaricomycetes</taxon>
        <taxon>Polyporales</taxon>
        <taxon>Sparassidaceae</taxon>
        <taxon>Sparassis</taxon>
    </lineage>
</organism>
<accession>A0A401GJ13</accession>
<dbReference type="GeneID" id="38779012"/>
<protein>
    <submittedName>
        <fullName evidence="1">Uncharacterized protein</fullName>
    </submittedName>
</protein>
<dbReference type="AlphaFoldDB" id="A0A401GJ13"/>
<reference evidence="1 2" key="1">
    <citation type="journal article" date="2018" name="Sci. Rep.">
        <title>Genome sequence of the cauliflower mushroom Sparassis crispa (Hanabiratake) and its association with beneficial usage.</title>
        <authorList>
            <person name="Kiyama R."/>
            <person name="Furutani Y."/>
            <person name="Kawaguchi K."/>
            <person name="Nakanishi T."/>
        </authorList>
    </citation>
    <scope>NUCLEOTIDE SEQUENCE [LARGE SCALE GENOMIC DNA]</scope>
</reference>
<dbReference type="InParanoid" id="A0A401GJ13"/>